<name>A0ABV2T1R6_9BACT</name>
<reference evidence="2 3" key="1">
    <citation type="submission" date="2024-06" db="EMBL/GenBank/DDBJ databases">
        <title>Chitinophaga defluvii sp. nov., isolated from municipal sewage.</title>
        <authorList>
            <person name="Zhang L."/>
        </authorList>
    </citation>
    <scope>NUCLEOTIDE SEQUENCE [LARGE SCALE GENOMIC DNA]</scope>
    <source>
        <strain evidence="2 3">H8</strain>
    </source>
</reference>
<accession>A0ABV2T1R6</accession>
<dbReference type="EMBL" id="JBEXAC010000001">
    <property type="protein sequence ID" value="MET6996972.1"/>
    <property type="molecule type" value="Genomic_DNA"/>
</dbReference>
<proteinExistence type="predicted"/>
<feature type="chain" id="PRO_5045139274" evidence="1">
    <location>
        <begin position="20"/>
        <end position="178"/>
    </location>
</feature>
<dbReference type="Proteomes" id="UP001549749">
    <property type="component" value="Unassembled WGS sequence"/>
</dbReference>
<protein>
    <submittedName>
        <fullName evidence="2">Uncharacterized protein</fullName>
    </submittedName>
</protein>
<evidence type="ECO:0000256" key="1">
    <source>
        <dbReference type="SAM" id="SignalP"/>
    </source>
</evidence>
<keyword evidence="1" id="KW-0732">Signal</keyword>
<gene>
    <name evidence="2" type="ORF">ABR189_06315</name>
</gene>
<evidence type="ECO:0000313" key="2">
    <source>
        <dbReference type="EMBL" id="MET6996972.1"/>
    </source>
</evidence>
<dbReference type="RefSeq" id="WP_354659613.1">
    <property type="nucleotide sequence ID" value="NZ_JBEXAC010000001.1"/>
</dbReference>
<keyword evidence="3" id="KW-1185">Reference proteome</keyword>
<sequence length="178" mass="18727">MRYFIILLTTILLTNYSYAQTKIGATGTPTATLDVQNGGGSFDVWNGMPIAKLNKVKMFVNSEDFNNLSTTAVNLNNGNSLGSSGIVDFFLQAPTSNGTSTTFTIYTGFQSQVAFSYKVVGGAGATITQSGTVFTINITNGPVYLLSFGGGNGTATIKTQSGTVSGKTTIAYFVRAFE</sequence>
<feature type="signal peptide" evidence="1">
    <location>
        <begin position="1"/>
        <end position="19"/>
    </location>
</feature>
<organism evidence="2 3">
    <name type="scientific">Chitinophaga defluvii</name>
    <dbReference type="NCBI Taxonomy" id="3163343"/>
    <lineage>
        <taxon>Bacteria</taxon>
        <taxon>Pseudomonadati</taxon>
        <taxon>Bacteroidota</taxon>
        <taxon>Chitinophagia</taxon>
        <taxon>Chitinophagales</taxon>
        <taxon>Chitinophagaceae</taxon>
        <taxon>Chitinophaga</taxon>
    </lineage>
</organism>
<comment type="caution">
    <text evidence="2">The sequence shown here is derived from an EMBL/GenBank/DDBJ whole genome shotgun (WGS) entry which is preliminary data.</text>
</comment>
<evidence type="ECO:0000313" key="3">
    <source>
        <dbReference type="Proteomes" id="UP001549749"/>
    </source>
</evidence>